<keyword evidence="1" id="KW-0472">Membrane</keyword>
<keyword evidence="1" id="KW-1133">Transmembrane helix</keyword>
<evidence type="ECO:0000313" key="2">
    <source>
        <dbReference type="EMBL" id="CAG5083010.1"/>
    </source>
</evidence>
<sequence>MTWYYYMVLRFRETYDSLSPYIGLREPRADSITMEADTGFILGIVSSVLSFIGGFLMISGSLFRKNDHLKHILRDRQSDREYADAPHNEGFQNPAMDEELNEDVFGGDYIPSMTTNFDRNYDVFIPSGLVEDHDYVNVHPNNHNLRMSFNQSNL</sequence>
<evidence type="ECO:0000313" key="3">
    <source>
        <dbReference type="Proteomes" id="UP001158576"/>
    </source>
</evidence>
<reference evidence="2 3" key="1">
    <citation type="submission" date="2021-04" db="EMBL/GenBank/DDBJ databases">
        <authorList>
            <person name="Bliznina A."/>
        </authorList>
    </citation>
    <scope>NUCLEOTIDE SEQUENCE [LARGE SCALE GENOMIC DNA]</scope>
</reference>
<keyword evidence="1" id="KW-0812">Transmembrane</keyword>
<feature type="transmembrane region" description="Helical" evidence="1">
    <location>
        <begin position="40"/>
        <end position="63"/>
    </location>
</feature>
<protein>
    <submittedName>
        <fullName evidence="2">Oidioi.mRNA.OKI2018_I69.PAR.g10256.t1.cds</fullName>
    </submittedName>
</protein>
<dbReference type="EMBL" id="OU015568">
    <property type="protein sequence ID" value="CAG5083010.1"/>
    <property type="molecule type" value="Genomic_DNA"/>
</dbReference>
<accession>A0ABN7RVJ4</accession>
<keyword evidence="3" id="KW-1185">Reference proteome</keyword>
<proteinExistence type="predicted"/>
<organism evidence="2 3">
    <name type="scientific">Oikopleura dioica</name>
    <name type="common">Tunicate</name>
    <dbReference type="NCBI Taxonomy" id="34765"/>
    <lineage>
        <taxon>Eukaryota</taxon>
        <taxon>Metazoa</taxon>
        <taxon>Chordata</taxon>
        <taxon>Tunicata</taxon>
        <taxon>Appendicularia</taxon>
        <taxon>Copelata</taxon>
        <taxon>Oikopleuridae</taxon>
        <taxon>Oikopleura</taxon>
    </lineage>
</organism>
<name>A0ABN7RVJ4_OIKDI</name>
<gene>
    <name evidence="2" type="ORF">OKIOD_LOCUS1814</name>
</gene>
<dbReference type="Proteomes" id="UP001158576">
    <property type="component" value="Chromosome PAR"/>
</dbReference>
<evidence type="ECO:0000256" key="1">
    <source>
        <dbReference type="SAM" id="Phobius"/>
    </source>
</evidence>